<dbReference type="Proteomes" id="UP001529510">
    <property type="component" value="Unassembled WGS sequence"/>
</dbReference>
<feature type="compositionally biased region" description="Basic residues" evidence="1">
    <location>
        <begin position="43"/>
        <end position="53"/>
    </location>
</feature>
<feature type="compositionally biased region" description="Basic and acidic residues" evidence="1">
    <location>
        <begin position="7"/>
        <end position="19"/>
    </location>
</feature>
<dbReference type="EMBL" id="JAMKFB020000005">
    <property type="protein sequence ID" value="KAL0192666.1"/>
    <property type="molecule type" value="Genomic_DNA"/>
</dbReference>
<accession>A0ABD0R2P0</accession>
<organism evidence="2 3">
    <name type="scientific">Cirrhinus mrigala</name>
    <name type="common">Mrigala</name>
    <dbReference type="NCBI Taxonomy" id="683832"/>
    <lineage>
        <taxon>Eukaryota</taxon>
        <taxon>Metazoa</taxon>
        <taxon>Chordata</taxon>
        <taxon>Craniata</taxon>
        <taxon>Vertebrata</taxon>
        <taxon>Euteleostomi</taxon>
        <taxon>Actinopterygii</taxon>
        <taxon>Neopterygii</taxon>
        <taxon>Teleostei</taxon>
        <taxon>Ostariophysi</taxon>
        <taxon>Cypriniformes</taxon>
        <taxon>Cyprinidae</taxon>
        <taxon>Labeoninae</taxon>
        <taxon>Labeonini</taxon>
        <taxon>Cirrhinus</taxon>
    </lineage>
</organism>
<dbReference type="AlphaFoldDB" id="A0ABD0R2P0"/>
<feature type="compositionally biased region" description="Basic and acidic residues" evidence="1">
    <location>
        <begin position="140"/>
        <end position="150"/>
    </location>
</feature>
<feature type="compositionally biased region" description="Basic residues" evidence="1">
    <location>
        <begin position="107"/>
        <end position="119"/>
    </location>
</feature>
<comment type="caution">
    <text evidence="2">The sequence shown here is derived from an EMBL/GenBank/DDBJ whole genome shotgun (WGS) entry which is preliminary data.</text>
</comment>
<gene>
    <name evidence="2" type="ORF">M9458_010962</name>
</gene>
<evidence type="ECO:0000313" key="2">
    <source>
        <dbReference type="EMBL" id="KAL0192666.1"/>
    </source>
</evidence>
<reference evidence="2 3" key="1">
    <citation type="submission" date="2024-05" db="EMBL/GenBank/DDBJ databases">
        <title>Genome sequencing and assembly of Indian major carp, Cirrhinus mrigala (Hamilton, 1822).</title>
        <authorList>
            <person name="Mohindra V."/>
            <person name="Chowdhury L.M."/>
            <person name="Lal K."/>
            <person name="Jena J.K."/>
        </authorList>
    </citation>
    <scope>NUCLEOTIDE SEQUENCE [LARGE SCALE GENOMIC DNA]</scope>
    <source>
        <strain evidence="2">CM1030</strain>
        <tissue evidence="2">Blood</tissue>
    </source>
</reference>
<proteinExistence type="predicted"/>
<name>A0ABD0R2P0_CIRMR</name>
<protein>
    <recommendedName>
        <fullName evidence="4">Natural killer-tumor recognition protein</fullName>
    </recommendedName>
</protein>
<evidence type="ECO:0000256" key="1">
    <source>
        <dbReference type="SAM" id="MobiDB-lite"/>
    </source>
</evidence>
<feature type="region of interest" description="Disordered" evidence="1">
    <location>
        <begin position="1"/>
        <end position="174"/>
    </location>
</feature>
<evidence type="ECO:0000313" key="3">
    <source>
        <dbReference type="Proteomes" id="UP001529510"/>
    </source>
</evidence>
<feature type="non-terminal residue" evidence="2">
    <location>
        <position position="192"/>
    </location>
</feature>
<keyword evidence="3" id="KW-1185">Reference proteome</keyword>
<sequence length="192" mass="22070">MSDEIQSDSRNKRVNEERVKKKRKKSETPGQHELTESPEVPTKKHHEKVHKKKKELEDGSLQIPTDTNKKRKLNEGVEDVTSVHKVKDKKAPPAESQEPQDSGAYKSAKKKKKKKKKKKRADETQEDEDTAQGEQPVTATEHEEVQHTDDQESDLPTVLIGTRKPKRRGKQLDEPEVDLKLLNDLKEFCPKI</sequence>
<evidence type="ECO:0008006" key="4">
    <source>
        <dbReference type="Google" id="ProtNLM"/>
    </source>
</evidence>